<keyword evidence="2" id="KW-0067">ATP-binding</keyword>
<dbReference type="Gene3D" id="1.10.8.60">
    <property type="match status" value="1"/>
</dbReference>
<feature type="region of interest" description="Disordered" evidence="6">
    <location>
        <begin position="1"/>
        <end position="20"/>
    </location>
</feature>
<dbReference type="Pfam" id="PF13424">
    <property type="entry name" value="TPR_12"/>
    <property type="match status" value="2"/>
</dbReference>
<evidence type="ECO:0000313" key="8">
    <source>
        <dbReference type="EMBL" id="MFC1800108.1"/>
    </source>
</evidence>
<dbReference type="SMART" id="SM00382">
    <property type="entry name" value="AAA"/>
    <property type="match status" value="1"/>
</dbReference>
<dbReference type="Gene3D" id="3.40.50.300">
    <property type="entry name" value="P-loop containing nucleotide triphosphate hydrolases"/>
    <property type="match status" value="1"/>
</dbReference>
<feature type="domain" description="Sigma-54 factor interaction" evidence="7">
    <location>
        <begin position="705"/>
        <end position="934"/>
    </location>
</feature>
<dbReference type="InterPro" id="IPR027417">
    <property type="entry name" value="P-loop_NTPase"/>
</dbReference>
<evidence type="ECO:0000256" key="5">
    <source>
        <dbReference type="PROSITE-ProRule" id="PRU00339"/>
    </source>
</evidence>
<keyword evidence="3" id="KW-0805">Transcription regulation</keyword>
<evidence type="ECO:0000256" key="1">
    <source>
        <dbReference type="ARBA" id="ARBA00022741"/>
    </source>
</evidence>
<keyword evidence="1" id="KW-0547">Nucleotide-binding</keyword>
<dbReference type="Gene3D" id="1.25.40.10">
    <property type="entry name" value="Tetratricopeptide repeat domain"/>
    <property type="match status" value="3"/>
</dbReference>
<proteinExistence type="predicted"/>
<dbReference type="SUPFAM" id="SSF52540">
    <property type="entry name" value="P-loop containing nucleoside triphosphate hydrolases"/>
    <property type="match status" value="1"/>
</dbReference>
<dbReference type="Gene3D" id="3.30.450.40">
    <property type="match status" value="1"/>
</dbReference>
<accession>A0ABV6YPV5</accession>
<dbReference type="InterPro" id="IPR058031">
    <property type="entry name" value="AAA_lid_NorR"/>
</dbReference>
<feature type="compositionally biased region" description="Basic and acidic residues" evidence="6">
    <location>
        <begin position="1"/>
        <end position="16"/>
    </location>
</feature>
<evidence type="ECO:0000313" key="9">
    <source>
        <dbReference type="Proteomes" id="UP001594288"/>
    </source>
</evidence>
<dbReference type="InterPro" id="IPR011990">
    <property type="entry name" value="TPR-like_helical_dom_sf"/>
</dbReference>
<dbReference type="Proteomes" id="UP001594288">
    <property type="component" value="Unassembled WGS sequence"/>
</dbReference>
<dbReference type="Pfam" id="PF00158">
    <property type="entry name" value="Sigma54_activat"/>
    <property type="match status" value="1"/>
</dbReference>
<dbReference type="SUPFAM" id="SSF55781">
    <property type="entry name" value="GAF domain-like"/>
    <property type="match status" value="1"/>
</dbReference>
<dbReference type="PROSITE" id="PS00676">
    <property type="entry name" value="SIGMA54_INTERACT_2"/>
    <property type="match status" value="1"/>
</dbReference>
<organism evidence="8 9">
    <name type="scientific">Eiseniibacteriota bacterium</name>
    <dbReference type="NCBI Taxonomy" id="2212470"/>
    <lineage>
        <taxon>Bacteria</taxon>
        <taxon>Candidatus Eiseniibacteriota</taxon>
    </lineage>
</organism>
<keyword evidence="9" id="KW-1185">Reference proteome</keyword>
<dbReference type="InterPro" id="IPR025943">
    <property type="entry name" value="Sigma_54_int_dom_ATP-bd_2"/>
</dbReference>
<reference evidence="8 9" key="1">
    <citation type="submission" date="2024-09" db="EMBL/GenBank/DDBJ databases">
        <authorList>
            <person name="D'Angelo T."/>
        </authorList>
    </citation>
    <scope>NUCLEOTIDE SEQUENCE [LARGE SCALE GENOMIC DNA]</scope>
    <source>
        <strain evidence="8">SAG AM-311-F02</strain>
    </source>
</reference>
<dbReference type="SMART" id="SM00028">
    <property type="entry name" value="TPR"/>
    <property type="match status" value="10"/>
</dbReference>
<dbReference type="Pfam" id="PF02954">
    <property type="entry name" value="HTH_8"/>
    <property type="match status" value="1"/>
</dbReference>
<evidence type="ECO:0000259" key="7">
    <source>
        <dbReference type="PROSITE" id="PS50045"/>
    </source>
</evidence>
<dbReference type="InterPro" id="IPR002197">
    <property type="entry name" value="HTH_Fis"/>
</dbReference>
<comment type="caution">
    <text evidence="8">The sequence shown here is derived from an EMBL/GenBank/DDBJ whole genome shotgun (WGS) entry which is preliminary data.</text>
</comment>
<name>A0ABV6YPV5_UNCEI</name>
<dbReference type="PRINTS" id="PR01590">
    <property type="entry name" value="HTHFIS"/>
</dbReference>
<dbReference type="InterPro" id="IPR003593">
    <property type="entry name" value="AAA+_ATPase"/>
</dbReference>
<dbReference type="InterPro" id="IPR019734">
    <property type="entry name" value="TPR_rpt"/>
</dbReference>
<sequence length="1014" mass="111487">MDKLHGSGPTDKDGQGRRGSGIGTSLEDLGNFCLASGEFTTAIEYFNKLLALTGSTDKPRRASLLRRLATCYMKIGKFDHALELLDKGFVLVSEGEDPVELARIIGERGWVHFKRGEYDLSEADLESGLDILLGDDRGGEIARTYNRLGGIAFMKGEYEEAFDLHRAALSAARMTKDRDLTGICLNNLGLDCKNLGRWSDSRIYLEEALKIAEEIGQHLERGSRLSNLGVIYSKLGLPKKALRCWNDAADTLTRIGNKGEVVAVHLALGHHYLTYRDFQKAEEFYLGALKRSTDNGDARNSALSLEYLGDLHFACDRVDSAHRCYTEALVIAEEIAPRGDIVAEAKRRLADVEVRCGNYEAAVELAGEALRVATESKHIFEQACSLRSKACAEFHNGEWERSRASFSRAIEMLAELGDRKDLAIAYLIAGELFSSQPSSVPEARNYLADALVIFEDLGMSYEAGLSALWLGRIAAMKGNVESCHGLLGKVIGIFGEEVPTGVRDEIDKIEREADEQVSSLSVSEPNDLAGFNAIVGRILAARGQAKKLEIILDACVERTAADRGLMLLSHNDTLKPLALRGIDSAEVVQITSAVSEMLMIADSTGKPLVSTNVNKDGRLTANSTSDTPEGAALCVPISIGGGGTGCVYLDCQSKNTFFNKDDVEFVIALVGIAKGVLSEAQLDKYMEETRFLRARLDKTTPIKGIITQNRKMLEILETVRFLCSASTTVLVEGETGTGKEMLARAIHSSGNRSGRPFVTIDCSALSNEILESELFGHVKGAFTDARNDKTGLFEAADGGTVFLDEIDKTSRKFQERLLQVVDKRAFKPVGSTISRKVDFRLVCATNRDLAQEVESGHFLEDLYYRLKVISLRLPPLRERRDDIPLLAEHFLALYSKRLGKAVVGFSAPAMDLLVSYSWQGNVRQLEHEIERAVTFSEQGGLVTPDLFSEDLNEWASIVSTDARKPMADAVQQVEKQMIKDAIRRFGGNKTRVAKSLGLSRRGLLNKIQRYHIEA</sequence>
<evidence type="ECO:0000256" key="6">
    <source>
        <dbReference type="SAM" id="MobiDB-lite"/>
    </source>
</evidence>
<dbReference type="Pfam" id="PF25601">
    <property type="entry name" value="AAA_lid_14"/>
    <property type="match status" value="1"/>
</dbReference>
<keyword evidence="4" id="KW-0804">Transcription</keyword>
<evidence type="ECO:0000256" key="4">
    <source>
        <dbReference type="ARBA" id="ARBA00023163"/>
    </source>
</evidence>
<dbReference type="PANTHER" id="PTHR32071">
    <property type="entry name" value="TRANSCRIPTIONAL REGULATORY PROTEIN"/>
    <property type="match status" value="1"/>
</dbReference>
<dbReference type="SUPFAM" id="SSF46689">
    <property type="entry name" value="Homeodomain-like"/>
    <property type="match status" value="1"/>
</dbReference>
<dbReference type="EMBL" id="JBHPEI010000069">
    <property type="protein sequence ID" value="MFC1800108.1"/>
    <property type="molecule type" value="Genomic_DNA"/>
</dbReference>
<protein>
    <submittedName>
        <fullName evidence="8">Sigma 54-interacting transcriptional regulator</fullName>
    </submittedName>
</protein>
<dbReference type="CDD" id="cd00009">
    <property type="entry name" value="AAA"/>
    <property type="match status" value="1"/>
</dbReference>
<dbReference type="PROSITE" id="PS00675">
    <property type="entry name" value="SIGMA54_INTERACT_1"/>
    <property type="match status" value="1"/>
</dbReference>
<dbReference type="SUPFAM" id="SSF48452">
    <property type="entry name" value="TPR-like"/>
    <property type="match status" value="3"/>
</dbReference>
<dbReference type="Gene3D" id="1.10.10.60">
    <property type="entry name" value="Homeodomain-like"/>
    <property type="match status" value="1"/>
</dbReference>
<dbReference type="InterPro" id="IPR025662">
    <property type="entry name" value="Sigma_54_int_dom_ATP-bd_1"/>
</dbReference>
<feature type="repeat" description="TPR" evidence="5">
    <location>
        <begin position="262"/>
        <end position="295"/>
    </location>
</feature>
<dbReference type="InterPro" id="IPR029016">
    <property type="entry name" value="GAF-like_dom_sf"/>
</dbReference>
<dbReference type="PROSITE" id="PS50045">
    <property type="entry name" value="SIGMA54_INTERACT_4"/>
    <property type="match status" value="1"/>
</dbReference>
<evidence type="ECO:0000256" key="2">
    <source>
        <dbReference type="ARBA" id="ARBA00022840"/>
    </source>
</evidence>
<dbReference type="PROSITE" id="PS50005">
    <property type="entry name" value="TPR"/>
    <property type="match status" value="1"/>
</dbReference>
<dbReference type="InterPro" id="IPR002078">
    <property type="entry name" value="Sigma_54_int"/>
</dbReference>
<dbReference type="InterPro" id="IPR009057">
    <property type="entry name" value="Homeodomain-like_sf"/>
</dbReference>
<evidence type="ECO:0000256" key="3">
    <source>
        <dbReference type="ARBA" id="ARBA00023015"/>
    </source>
</evidence>
<keyword evidence="5" id="KW-0802">TPR repeat</keyword>
<gene>
    <name evidence="8" type="ORF">ACFL2Z_04270</name>
</gene>